<sequence>MDAKALAKKRAHSQHHSKKYQSNQKAKAPADGGKANVAGNANKPLGKQIKEKTQPSQGPSGSPRIGIVMRKNLIWVQKIH</sequence>
<evidence type="ECO:0000256" key="1">
    <source>
        <dbReference type="SAM" id="MobiDB-lite"/>
    </source>
</evidence>
<dbReference type="EMBL" id="JBEDUW010000006">
    <property type="protein sequence ID" value="KAK9922635.1"/>
    <property type="molecule type" value="Genomic_DNA"/>
</dbReference>
<reference evidence="2 3" key="1">
    <citation type="journal article" date="2023" name="G3 (Bethesda)">
        <title>A chromosome-length genome assembly and annotation of blackberry (Rubus argutus, cv. 'Hillquist').</title>
        <authorList>
            <person name="Bruna T."/>
            <person name="Aryal R."/>
            <person name="Dudchenko O."/>
            <person name="Sargent D.J."/>
            <person name="Mead D."/>
            <person name="Buti M."/>
            <person name="Cavallini A."/>
            <person name="Hytonen T."/>
            <person name="Andres J."/>
            <person name="Pham M."/>
            <person name="Weisz D."/>
            <person name="Mascagni F."/>
            <person name="Usai G."/>
            <person name="Natali L."/>
            <person name="Bassil N."/>
            <person name="Fernandez G.E."/>
            <person name="Lomsadze A."/>
            <person name="Armour M."/>
            <person name="Olukolu B."/>
            <person name="Poorten T."/>
            <person name="Britton C."/>
            <person name="Davik J."/>
            <person name="Ashrafi H."/>
            <person name="Aiden E.L."/>
            <person name="Borodovsky M."/>
            <person name="Worthington M."/>
        </authorList>
    </citation>
    <scope>NUCLEOTIDE SEQUENCE [LARGE SCALE GENOMIC DNA]</scope>
    <source>
        <strain evidence="2">PI 553951</strain>
    </source>
</reference>
<feature type="compositionally biased region" description="Basic residues" evidence="1">
    <location>
        <begin position="1"/>
        <end position="19"/>
    </location>
</feature>
<dbReference type="AlphaFoldDB" id="A0AAW1WHB3"/>
<dbReference type="Proteomes" id="UP001457282">
    <property type="component" value="Unassembled WGS sequence"/>
</dbReference>
<organism evidence="2 3">
    <name type="scientific">Rubus argutus</name>
    <name type="common">Southern blackberry</name>
    <dbReference type="NCBI Taxonomy" id="59490"/>
    <lineage>
        <taxon>Eukaryota</taxon>
        <taxon>Viridiplantae</taxon>
        <taxon>Streptophyta</taxon>
        <taxon>Embryophyta</taxon>
        <taxon>Tracheophyta</taxon>
        <taxon>Spermatophyta</taxon>
        <taxon>Magnoliopsida</taxon>
        <taxon>eudicotyledons</taxon>
        <taxon>Gunneridae</taxon>
        <taxon>Pentapetalae</taxon>
        <taxon>rosids</taxon>
        <taxon>fabids</taxon>
        <taxon>Rosales</taxon>
        <taxon>Rosaceae</taxon>
        <taxon>Rosoideae</taxon>
        <taxon>Rosoideae incertae sedis</taxon>
        <taxon>Rubus</taxon>
    </lineage>
</organism>
<accession>A0AAW1WHB3</accession>
<protein>
    <submittedName>
        <fullName evidence="2">Uncharacterized protein</fullName>
    </submittedName>
</protein>
<name>A0AAW1WHB3_RUBAR</name>
<evidence type="ECO:0000313" key="3">
    <source>
        <dbReference type="Proteomes" id="UP001457282"/>
    </source>
</evidence>
<evidence type="ECO:0000313" key="2">
    <source>
        <dbReference type="EMBL" id="KAK9922635.1"/>
    </source>
</evidence>
<gene>
    <name evidence="2" type="ORF">M0R45_031090</name>
</gene>
<proteinExistence type="predicted"/>
<comment type="caution">
    <text evidence="2">The sequence shown here is derived from an EMBL/GenBank/DDBJ whole genome shotgun (WGS) entry which is preliminary data.</text>
</comment>
<feature type="region of interest" description="Disordered" evidence="1">
    <location>
        <begin position="1"/>
        <end position="67"/>
    </location>
</feature>
<keyword evidence="3" id="KW-1185">Reference proteome</keyword>